<evidence type="ECO:0000313" key="3">
    <source>
        <dbReference type="EMBL" id="MDJ1481745.1"/>
    </source>
</evidence>
<name>A0AAE3QQQ1_9BACT</name>
<dbReference type="AlphaFoldDB" id="A0AAE3QQQ1"/>
<keyword evidence="1" id="KW-1188">Viral release from host cell</keyword>
<dbReference type="EMBL" id="JASJOS010000006">
    <property type="protein sequence ID" value="MDJ1481745.1"/>
    <property type="molecule type" value="Genomic_DNA"/>
</dbReference>
<protein>
    <submittedName>
        <fullName evidence="3">Terminase small subunit</fullName>
    </submittedName>
</protein>
<sequence>MTHKQLVFVSEYLMYGNATAAYKLAFGIQDDNVAAAGASRLLRNVKIQAYLKQFKDSIMEKAEITLERTIQEIARVAFANIADVLKGKKISDLPEDVQAAISEVTVTESKYGKRRTIKMHSKIQALDMLMKHFGAYKSLKDIIDGLTEEQSEQIFNQLLEKLQSNE</sequence>
<comment type="caution">
    <text evidence="3">The sequence shown here is derived from an EMBL/GenBank/DDBJ whole genome shotgun (WGS) entry which is preliminary data.</text>
</comment>
<dbReference type="Proteomes" id="UP001241110">
    <property type="component" value="Unassembled WGS sequence"/>
</dbReference>
<dbReference type="Gene3D" id="1.10.10.1400">
    <property type="entry name" value="Terminase, small subunit, N-terminal DNA-binding domain, HTH motif"/>
    <property type="match status" value="1"/>
</dbReference>
<organism evidence="3 4">
    <name type="scientific">Xanthocytophaga flava</name>
    <dbReference type="NCBI Taxonomy" id="3048013"/>
    <lineage>
        <taxon>Bacteria</taxon>
        <taxon>Pseudomonadati</taxon>
        <taxon>Bacteroidota</taxon>
        <taxon>Cytophagia</taxon>
        <taxon>Cytophagales</taxon>
        <taxon>Rhodocytophagaceae</taxon>
        <taxon>Xanthocytophaga</taxon>
    </lineage>
</organism>
<dbReference type="PANTHER" id="PTHR41328">
    <property type="entry name" value="TERMINASE SMALL SUBUNIT-RELATED"/>
    <property type="match status" value="1"/>
</dbReference>
<dbReference type="GO" id="GO:0051276">
    <property type="term" value="P:chromosome organization"/>
    <property type="evidence" value="ECO:0007669"/>
    <property type="project" value="InterPro"/>
</dbReference>
<dbReference type="PANTHER" id="PTHR41328:SF2">
    <property type="entry name" value="TERMINASE SMALL SUBUNIT"/>
    <property type="match status" value="1"/>
</dbReference>
<accession>A0AAE3QQQ1</accession>
<evidence type="ECO:0000256" key="1">
    <source>
        <dbReference type="ARBA" id="ARBA00022612"/>
    </source>
</evidence>
<evidence type="ECO:0000313" key="4">
    <source>
        <dbReference type="Proteomes" id="UP001241110"/>
    </source>
</evidence>
<dbReference type="InterPro" id="IPR038713">
    <property type="entry name" value="Terminase_Gp1_N_sf"/>
</dbReference>
<dbReference type="Pfam" id="PF03592">
    <property type="entry name" value="Terminase_2"/>
    <property type="match status" value="1"/>
</dbReference>
<proteinExistence type="predicted"/>
<dbReference type="InterPro" id="IPR052404">
    <property type="entry name" value="SPP1-like_terminase"/>
</dbReference>
<keyword evidence="2" id="KW-0231">Viral genome packaging</keyword>
<reference evidence="3" key="1">
    <citation type="submission" date="2023-05" db="EMBL/GenBank/DDBJ databases">
        <authorList>
            <person name="Zhang X."/>
        </authorList>
    </citation>
    <scope>NUCLEOTIDE SEQUENCE</scope>
    <source>
        <strain evidence="3">YF14B1</strain>
    </source>
</reference>
<evidence type="ECO:0000256" key="2">
    <source>
        <dbReference type="ARBA" id="ARBA00023219"/>
    </source>
</evidence>
<gene>
    <name evidence="3" type="ORF">QNI16_14690</name>
</gene>
<dbReference type="RefSeq" id="WP_313979939.1">
    <property type="nucleotide sequence ID" value="NZ_JASJOS010000006.1"/>
</dbReference>
<dbReference type="InterPro" id="IPR005335">
    <property type="entry name" value="Terminase_ssu"/>
</dbReference>